<dbReference type="GO" id="GO:0005886">
    <property type="term" value="C:plasma membrane"/>
    <property type="evidence" value="ECO:0007669"/>
    <property type="project" value="TreeGrafter"/>
</dbReference>
<keyword evidence="6 7" id="KW-0408">Iron</keyword>
<name>A0A917U5B9_9ACTN</name>
<keyword evidence="7" id="KW-1133">Transmembrane helix</keyword>
<proteinExistence type="inferred from homology"/>
<evidence type="ECO:0000256" key="6">
    <source>
        <dbReference type="ARBA" id="ARBA00023004"/>
    </source>
</evidence>
<dbReference type="Gene3D" id="1.10.8.640">
    <property type="entry name" value="Cytochrome C biogenesis protein"/>
    <property type="match status" value="1"/>
</dbReference>
<evidence type="ECO:0000313" key="10">
    <source>
        <dbReference type="EMBL" id="GGM58384.1"/>
    </source>
</evidence>
<keyword evidence="2 7" id="KW-0349">Heme</keyword>
<feature type="signal peptide" evidence="7">
    <location>
        <begin position="1"/>
        <end position="19"/>
    </location>
</feature>
<dbReference type="GO" id="GO:0017004">
    <property type="term" value="P:cytochrome complex assembly"/>
    <property type="evidence" value="ECO:0007669"/>
    <property type="project" value="UniProtKB-KW"/>
</dbReference>
<dbReference type="Gene3D" id="1.25.40.10">
    <property type="entry name" value="Tetratricopeptide repeat domain"/>
    <property type="match status" value="1"/>
</dbReference>
<feature type="region of interest" description="Disordered" evidence="8">
    <location>
        <begin position="128"/>
        <end position="172"/>
    </location>
</feature>
<dbReference type="GO" id="GO:0046872">
    <property type="term" value="F:metal ion binding"/>
    <property type="evidence" value="ECO:0007669"/>
    <property type="project" value="UniProtKB-KW"/>
</dbReference>
<reference evidence="10" key="1">
    <citation type="journal article" date="2014" name="Int. J. Syst. Evol. Microbiol.">
        <title>Complete genome sequence of Corynebacterium casei LMG S-19264T (=DSM 44701T), isolated from a smear-ripened cheese.</title>
        <authorList>
            <consortium name="US DOE Joint Genome Institute (JGI-PGF)"/>
            <person name="Walter F."/>
            <person name="Albersmeier A."/>
            <person name="Kalinowski J."/>
            <person name="Ruckert C."/>
        </authorList>
    </citation>
    <scope>NUCLEOTIDE SEQUENCE</scope>
    <source>
        <strain evidence="10">CGMCC 4.7312</strain>
    </source>
</reference>
<evidence type="ECO:0000256" key="1">
    <source>
        <dbReference type="ARBA" id="ARBA00010342"/>
    </source>
</evidence>
<comment type="similarity">
    <text evidence="1 7">Belongs to the CcmH/CycL/Ccl2/NrfF family.</text>
</comment>
<evidence type="ECO:0000256" key="4">
    <source>
        <dbReference type="ARBA" id="ARBA00022729"/>
    </source>
</evidence>
<accession>A0A917U5B9</accession>
<feature type="chain" id="PRO_5039763842" description="Cytochrome c-type biogenesis protein" evidence="7">
    <location>
        <begin position="20"/>
        <end position="322"/>
    </location>
</feature>
<protein>
    <recommendedName>
        <fullName evidence="7">Cytochrome c-type biogenesis protein</fullName>
    </recommendedName>
</protein>
<dbReference type="CDD" id="cd16378">
    <property type="entry name" value="CcmH_N"/>
    <property type="match status" value="1"/>
</dbReference>
<organism evidence="10 11">
    <name type="scientific">Micromonospora sonchi</name>
    <dbReference type="NCBI Taxonomy" id="1763543"/>
    <lineage>
        <taxon>Bacteria</taxon>
        <taxon>Bacillati</taxon>
        <taxon>Actinomycetota</taxon>
        <taxon>Actinomycetes</taxon>
        <taxon>Micromonosporales</taxon>
        <taxon>Micromonosporaceae</taxon>
        <taxon>Micromonospora</taxon>
    </lineage>
</organism>
<sequence length="322" mass="33743">MRRLIVVPGLAALLALAVAGLLRSAGPAARTDPVAATAAELRCPACQGESVVDSPSPIAASMRQVIADHLAQGRSREEIRRWFVARYGDEVLAQPPARGPGLLLWVVPAIALLGAGAAAARTLRPRLAGSARRSGARTRWPRHPGSARRSGGRTRWPRHPGGARRADGATSRWSPGPVCSLTAAGLIALVAAVAVAADGLAPPAPPPADPAAVALRLAWDLEGRQQYEAAAQMYREALRERTDDGVQLRLAFALLRSSDAAGAERAAREVLDHAPESPDGLLVLGLAQRATRPADATATLRRFLAVAPSHPAAAEIRRLLDP</sequence>
<evidence type="ECO:0000256" key="7">
    <source>
        <dbReference type="RuleBase" id="RU364112"/>
    </source>
</evidence>
<dbReference type="InterPro" id="IPR051263">
    <property type="entry name" value="C-type_cytochrome_biogenesis"/>
</dbReference>
<dbReference type="RefSeq" id="WP_189048350.1">
    <property type="nucleotide sequence ID" value="NZ_BMNB01000029.1"/>
</dbReference>
<comment type="function">
    <text evidence="7">Possible subunit of a heme lyase.</text>
</comment>
<dbReference type="InterPro" id="IPR005616">
    <property type="entry name" value="CcmH/CycL/Ccl2/NrfF_N"/>
</dbReference>
<evidence type="ECO:0000259" key="9">
    <source>
        <dbReference type="Pfam" id="PF03918"/>
    </source>
</evidence>
<feature type="domain" description="CcmH/CycL/Ccl2/NrfF N-terminal" evidence="9">
    <location>
        <begin position="33"/>
        <end position="127"/>
    </location>
</feature>
<dbReference type="PANTHER" id="PTHR47870:SF1">
    <property type="entry name" value="CYTOCHROME C-TYPE BIOGENESIS PROTEIN CCMH"/>
    <property type="match status" value="1"/>
</dbReference>
<keyword evidence="7" id="KW-0472">Membrane</keyword>
<evidence type="ECO:0000313" key="11">
    <source>
        <dbReference type="Proteomes" id="UP000608890"/>
    </source>
</evidence>
<dbReference type="InterPro" id="IPR038297">
    <property type="entry name" value="CcmH/CycL/NrfF/Ccl2_sf"/>
</dbReference>
<comment type="caution">
    <text evidence="10">The sequence shown here is derived from an EMBL/GenBank/DDBJ whole genome shotgun (WGS) entry which is preliminary data.</text>
</comment>
<feature type="compositionally biased region" description="Basic residues" evidence="8">
    <location>
        <begin position="134"/>
        <end position="162"/>
    </location>
</feature>
<dbReference type="AlphaFoldDB" id="A0A917U5B9"/>
<dbReference type="Proteomes" id="UP000608890">
    <property type="component" value="Unassembled WGS sequence"/>
</dbReference>
<keyword evidence="4 7" id="KW-0732">Signal</keyword>
<dbReference type="PANTHER" id="PTHR47870">
    <property type="entry name" value="CYTOCHROME C-TYPE BIOGENESIS PROTEIN CCMH"/>
    <property type="match status" value="1"/>
</dbReference>
<feature type="transmembrane region" description="Helical" evidence="7">
    <location>
        <begin position="102"/>
        <end position="123"/>
    </location>
</feature>
<keyword evidence="5" id="KW-0201">Cytochrome c-type biogenesis</keyword>
<evidence type="ECO:0000256" key="2">
    <source>
        <dbReference type="ARBA" id="ARBA00022617"/>
    </source>
</evidence>
<keyword evidence="11" id="KW-1185">Reference proteome</keyword>
<reference evidence="10" key="2">
    <citation type="submission" date="2020-09" db="EMBL/GenBank/DDBJ databases">
        <authorList>
            <person name="Sun Q."/>
            <person name="Zhou Y."/>
        </authorList>
    </citation>
    <scope>NUCLEOTIDE SEQUENCE</scope>
    <source>
        <strain evidence="10">CGMCC 4.7312</strain>
    </source>
</reference>
<gene>
    <name evidence="10" type="ORF">GCM10011608_49200</name>
</gene>
<evidence type="ECO:0000256" key="8">
    <source>
        <dbReference type="SAM" id="MobiDB-lite"/>
    </source>
</evidence>
<keyword evidence="7" id="KW-0812">Transmembrane</keyword>
<evidence type="ECO:0000256" key="5">
    <source>
        <dbReference type="ARBA" id="ARBA00022748"/>
    </source>
</evidence>
<dbReference type="EMBL" id="BMNB01000029">
    <property type="protein sequence ID" value="GGM58384.1"/>
    <property type="molecule type" value="Genomic_DNA"/>
</dbReference>
<keyword evidence="3 7" id="KW-0479">Metal-binding</keyword>
<dbReference type="Pfam" id="PF03918">
    <property type="entry name" value="CcmH"/>
    <property type="match status" value="1"/>
</dbReference>
<dbReference type="SUPFAM" id="SSF48452">
    <property type="entry name" value="TPR-like"/>
    <property type="match status" value="1"/>
</dbReference>
<dbReference type="InterPro" id="IPR011990">
    <property type="entry name" value="TPR-like_helical_dom_sf"/>
</dbReference>
<evidence type="ECO:0000256" key="3">
    <source>
        <dbReference type="ARBA" id="ARBA00022723"/>
    </source>
</evidence>